<name>A0A1R1Y636_9FUNG</name>
<feature type="non-terminal residue" evidence="2">
    <location>
        <position position="149"/>
    </location>
</feature>
<dbReference type="EMBL" id="LSSN01000822">
    <property type="protein sequence ID" value="OMJ22176.1"/>
    <property type="molecule type" value="Genomic_DNA"/>
</dbReference>
<dbReference type="OrthoDB" id="6108017at2759"/>
<reference evidence="2 3" key="1">
    <citation type="submission" date="2017-01" db="EMBL/GenBank/DDBJ databases">
        <authorList>
            <person name="Mah S.A."/>
            <person name="Swanson W.J."/>
            <person name="Moy G.W."/>
            <person name="Vacquier V.D."/>
        </authorList>
    </citation>
    <scope>NUCLEOTIDE SEQUENCE [LARGE SCALE GENOMIC DNA]</scope>
    <source>
        <strain evidence="2 3">GSMNP</strain>
    </source>
</reference>
<evidence type="ECO:0000313" key="1">
    <source>
        <dbReference type="EMBL" id="OMJ11478.1"/>
    </source>
</evidence>
<keyword evidence="3" id="KW-1185">Reference proteome</keyword>
<dbReference type="EMBL" id="LSSN01004458">
    <property type="protein sequence ID" value="OMJ11478.1"/>
    <property type="molecule type" value="Genomic_DNA"/>
</dbReference>
<dbReference type="STRING" id="133412.A0A1R1Y636"/>
<accession>A0A1R1Y636</accession>
<gene>
    <name evidence="2" type="ORF">AYI70_g3038</name>
    <name evidence="1" type="ORF">AYI70_g9702</name>
</gene>
<organism evidence="2 3">
    <name type="scientific">Smittium culicis</name>
    <dbReference type="NCBI Taxonomy" id="133412"/>
    <lineage>
        <taxon>Eukaryota</taxon>
        <taxon>Fungi</taxon>
        <taxon>Fungi incertae sedis</taxon>
        <taxon>Zoopagomycota</taxon>
        <taxon>Kickxellomycotina</taxon>
        <taxon>Harpellomycetes</taxon>
        <taxon>Harpellales</taxon>
        <taxon>Legeriomycetaceae</taxon>
        <taxon>Smittium</taxon>
    </lineage>
</organism>
<proteinExistence type="predicted"/>
<dbReference type="Proteomes" id="UP000187283">
    <property type="component" value="Unassembled WGS sequence"/>
</dbReference>
<protein>
    <submittedName>
        <fullName evidence="2">Uncharacterized protein</fullName>
    </submittedName>
</protein>
<evidence type="ECO:0000313" key="3">
    <source>
        <dbReference type="Proteomes" id="UP000187283"/>
    </source>
</evidence>
<evidence type="ECO:0000313" key="2">
    <source>
        <dbReference type="EMBL" id="OMJ22176.1"/>
    </source>
</evidence>
<dbReference type="AlphaFoldDB" id="A0A1R1Y636"/>
<sequence>MPEKTPIHTSLALKKKKSSTLTINEFNKSLESYLKGAEAWIYFSENEWILATLTNLAVDYDSDKISICFIRKIVPNEDIKSLLSKEKKLENLGIWSAEAAPEKDSIILTFKATIRDICKKRVELPYLRNPLILDGIDDLTNLSHLNEPS</sequence>
<comment type="caution">
    <text evidence="2">The sequence shown here is derived from an EMBL/GenBank/DDBJ whole genome shotgun (WGS) entry which is preliminary data.</text>
</comment>